<dbReference type="InterPro" id="IPR035994">
    <property type="entry name" value="Nucleoside_phosphorylase_sf"/>
</dbReference>
<dbReference type="GO" id="GO:0008930">
    <property type="term" value="F:methylthioadenosine nucleosidase activity"/>
    <property type="evidence" value="ECO:0007669"/>
    <property type="project" value="TreeGrafter"/>
</dbReference>
<dbReference type="RefSeq" id="WP_063791953.1">
    <property type="nucleotide sequence ID" value="NZ_BBZG01000001.1"/>
</dbReference>
<dbReference type="PANTHER" id="PTHR46832">
    <property type="entry name" value="5'-METHYLTHIOADENOSINE/S-ADENOSYLHOMOCYSTEINE NUCLEOSIDASE"/>
    <property type="match status" value="1"/>
</dbReference>
<gene>
    <name evidence="2" type="ORF">SAMN05660976_00981</name>
</gene>
<evidence type="ECO:0000313" key="2">
    <source>
        <dbReference type="EMBL" id="SEK67945.1"/>
    </source>
</evidence>
<dbReference type="STRING" id="46177.SAMN05660976_00981"/>
<dbReference type="PANTHER" id="PTHR46832:SF1">
    <property type="entry name" value="5'-METHYLTHIOADENOSINE_S-ADENOSYLHOMOCYSTEINE NUCLEOSIDASE"/>
    <property type="match status" value="1"/>
</dbReference>
<dbReference type="AlphaFoldDB" id="A0A1H7J484"/>
<dbReference type="EMBL" id="FOBF01000002">
    <property type="protein sequence ID" value="SEK67945.1"/>
    <property type="molecule type" value="Genomic_DNA"/>
</dbReference>
<name>A0A1H7J484_9ACTN</name>
<evidence type="ECO:0000313" key="3">
    <source>
        <dbReference type="Proteomes" id="UP000198953"/>
    </source>
</evidence>
<dbReference type="InterPro" id="IPR000845">
    <property type="entry name" value="Nucleoside_phosphorylase_d"/>
</dbReference>
<feature type="domain" description="Nucleoside phosphorylase" evidence="1">
    <location>
        <begin position="30"/>
        <end position="173"/>
    </location>
</feature>
<organism evidence="2 3">
    <name type="scientific">Nonomuraea pusilla</name>
    <dbReference type="NCBI Taxonomy" id="46177"/>
    <lineage>
        <taxon>Bacteria</taxon>
        <taxon>Bacillati</taxon>
        <taxon>Actinomycetota</taxon>
        <taxon>Actinomycetes</taxon>
        <taxon>Streptosporangiales</taxon>
        <taxon>Streptosporangiaceae</taxon>
        <taxon>Nonomuraea</taxon>
    </lineage>
</organism>
<protein>
    <submittedName>
        <fullName evidence="2">4-hydroxy-3-methylbut-2-enyl diphosphate reductase</fullName>
    </submittedName>
</protein>
<dbReference type="SUPFAM" id="SSF53167">
    <property type="entry name" value="Purine and uridine phosphorylases"/>
    <property type="match status" value="1"/>
</dbReference>
<evidence type="ECO:0000259" key="1">
    <source>
        <dbReference type="Pfam" id="PF01048"/>
    </source>
</evidence>
<dbReference type="GO" id="GO:0008782">
    <property type="term" value="F:adenosylhomocysteine nucleosidase activity"/>
    <property type="evidence" value="ECO:0007669"/>
    <property type="project" value="TreeGrafter"/>
</dbReference>
<dbReference type="GO" id="GO:0009116">
    <property type="term" value="P:nucleoside metabolic process"/>
    <property type="evidence" value="ECO:0007669"/>
    <property type="project" value="InterPro"/>
</dbReference>
<sequence>MSGLLVFTALGLEARALREGLPSMPGGAKVVRTGMGPRNAAAYAARALTASREPVAGRPGAVAVAGVGGALDRRLRPGDVVVASEVWWDGQTLPCPSARLLQAELARAGVPVVTGPLVTSGHLVSGAERGGLAARGALVVDMESGPVAAACAEAAPGGGLPFAAVRIVVDTPDVPLLRPATLRGGARALRTLRRAGRPLARWALAQLITPAGADGAAGAHQEEVRSI</sequence>
<dbReference type="Pfam" id="PF01048">
    <property type="entry name" value="PNP_UDP_1"/>
    <property type="match status" value="1"/>
</dbReference>
<dbReference type="Proteomes" id="UP000198953">
    <property type="component" value="Unassembled WGS sequence"/>
</dbReference>
<dbReference type="GO" id="GO:0005829">
    <property type="term" value="C:cytosol"/>
    <property type="evidence" value="ECO:0007669"/>
    <property type="project" value="TreeGrafter"/>
</dbReference>
<dbReference type="Gene3D" id="3.40.50.1580">
    <property type="entry name" value="Nucleoside phosphorylase domain"/>
    <property type="match status" value="1"/>
</dbReference>
<reference evidence="2 3" key="1">
    <citation type="submission" date="2016-10" db="EMBL/GenBank/DDBJ databases">
        <authorList>
            <person name="de Groot N.N."/>
        </authorList>
    </citation>
    <scope>NUCLEOTIDE SEQUENCE [LARGE SCALE GENOMIC DNA]</scope>
    <source>
        <strain evidence="2 3">DSM 43357</strain>
    </source>
</reference>
<proteinExistence type="predicted"/>
<accession>A0A1H7J484</accession>
<keyword evidence="3" id="KW-1185">Reference proteome</keyword>
<dbReference type="GO" id="GO:0019284">
    <property type="term" value="P:L-methionine salvage from S-adenosylmethionine"/>
    <property type="evidence" value="ECO:0007669"/>
    <property type="project" value="TreeGrafter"/>
</dbReference>